<dbReference type="PANTHER" id="PTHR21661:SF35">
    <property type="entry name" value="EPOXIDE HYDROLASE"/>
    <property type="match status" value="1"/>
</dbReference>
<evidence type="ECO:0000256" key="3">
    <source>
        <dbReference type="ARBA" id="ARBA00022801"/>
    </source>
</evidence>
<proteinExistence type="inferred from homology"/>
<dbReference type="PIRSF" id="PIRSF001112">
    <property type="entry name" value="Epoxide_hydrolase"/>
    <property type="match status" value="1"/>
</dbReference>
<gene>
    <name evidence="5" type="ORF">WJX64_14885</name>
</gene>
<dbReference type="GO" id="GO:0016787">
    <property type="term" value="F:hydrolase activity"/>
    <property type="evidence" value="ECO:0007669"/>
    <property type="project" value="UniProtKB-KW"/>
</dbReference>
<organism evidence="5 6">
    <name type="scientific">Leifsonia stereocauli</name>
    <dbReference type="NCBI Taxonomy" id="3134136"/>
    <lineage>
        <taxon>Bacteria</taxon>
        <taxon>Bacillati</taxon>
        <taxon>Actinomycetota</taxon>
        <taxon>Actinomycetes</taxon>
        <taxon>Micrococcales</taxon>
        <taxon>Microbacteriaceae</taxon>
        <taxon>Leifsonia</taxon>
    </lineage>
</organism>
<comment type="similarity">
    <text evidence="1">Belongs to the peptidase S33 family.</text>
</comment>
<dbReference type="InterPro" id="IPR029058">
    <property type="entry name" value="AB_hydrolase_fold"/>
</dbReference>
<reference evidence="5 6" key="1">
    <citation type="submission" date="2024-03" db="EMBL/GenBank/DDBJ databases">
        <title>YIM 134122 draft genome.</title>
        <authorList>
            <person name="Zuo S."/>
            <person name="Xiong L."/>
        </authorList>
    </citation>
    <scope>NUCLEOTIDE SEQUENCE [LARGE SCALE GENOMIC DNA]</scope>
    <source>
        <strain evidence="5 6">YIM 134122</strain>
    </source>
</reference>
<dbReference type="RefSeq" id="WP_342115491.1">
    <property type="nucleotide sequence ID" value="NZ_JBCAUN010000003.1"/>
</dbReference>
<dbReference type="Gene3D" id="3.40.50.1820">
    <property type="entry name" value="alpha/beta hydrolase"/>
    <property type="match status" value="1"/>
</dbReference>
<dbReference type="PANTHER" id="PTHR21661">
    <property type="entry name" value="EPOXIDE HYDROLASE 1-RELATED"/>
    <property type="match status" value="1"/>
</dbReference>
<evidence type="ECO:0000256" key="2">
    <source>
        <dbReference type="ARBA" id="ARBA00022797"/>
    </source>
</evidence>
<evidence type="ECO:0000259" key="4">
    <source>
        <dbReference type="Pfam" id="PF06441"/>
    </source>
</evidence>
<dbReference type="Proteomes" id="UP001425155">
    <property type="component" value="Unassembled WGS sequence"/>
</dbReference>
<protein>
    <submittedName>
        <fullName evidence="5">Epoxide hydrolase family protein</fullName>
    </submittedName>
</protein>
<sequence length="393" mass="43302">MSAPQAFELHVPDDVLDDLRDRLRRTRLLPDSPRKPASGMSSTYLRELIDTWIDWDWRSREAWLNAHPQFIAQIGDSAVHFVHRRATDAGTDAAADDDAVSTGRDANANAPTLLIMHGWPHTFALQLDFADQLPDFNVVVASLPGFAFSSPYADGPLSETRLGDTMHALMTEVLGYERYITYGEDVTANISDLLAAQHPEQVVGILATSAHFPSYDERDALTDPEEKAFFDELSAKGGPDGAYGHVQNTRPDTLAAALNDSPAGLLGWIAEKLVEWSDTPPGDPSAVERRISRDRILTEAMIYWVTQSIGTSFRPYYEGADRPDSIPPTSVPAAVAIQKHEGGYPESLARRHYTGIRTFDRLEEGGHFTAAEIPEELARRMREFAGSLTDAAG</sequence>
<feature type="domain" description="Epoxide hydrolase N-terminal" evidence="4">
    <location>
        <begin position="5"/>
        <end position="123"/>
    </location>
</feature>
<keyword evidence="2" id="KW-0058">Aromatic hydrocarbons catabolism</keyword>
<evidence type="ECO:0000313" key="5">
    <source>
        <dbReference type="EMBL" id="MEN1947841.1"/>
    </source>
</evidence>
<name>A0ABU9W774_9MICO</name>
<accession>A0ABU9W774</accession>
<keyword evidence="3 5" id="KW-0378">Hydrolase</keyword>
<dbReference type="InterPro" id="IPR016292">
    <property type="entry name" value="Epoxide_hydrolase"/>
</dbReference>
<evidence type="ECO:0000313" key="6">
    <source>
        <dbReference type="Proteomes" id="UP001425155"/>
    </source>
</evidence>
<dbReference type="Pfam" id="PF06441">
    <property type="entry name" value="EHN"/>
    <property type="match status" value="1"/>
</dbReference>
<keyword evidence="6" id="KW-1185">Reference proteome</keyword>
<dbReference type="EMBL" id="JBCLVG010000003">
    <property type="protein sequence ID" value="MEN1947841.1"/>
    <property type="molecule type" value="Genomic_DNA"/>
</dbReference>
<comment type="caution">
    <text evidence="5">The sequence shown here is derived from an EMBL/GenBank/DDBJ whole genome shotgun (WGS) entry which is preliminary data.</text>
</comment>
<evidence type="ECO:0000256" key="1">
    <source>
        <dbReference type="ARBA" id="ARBA00010088"/>
    </source>
</evidence>
<dbReference type="InterPro" id="IPR010497">
    <property type="entry name" value="Epoxide_hydro_N"/>
</dbReference>
<dbReference type="SUPFAM" id="SSF53474">
    <property type="entry name" value="alpha/beta-Hydrolases"/>
    <property type="match status" value="1"/>
</dbReference>